<sequence length="23" mass="2730">MRTLHPSMTHEEQGLTPYLDIFI</sequence>
<name>A0A0E9Q928_ANGAN</name>
<reference evidence="1" key="2">
    <citation type="journal article" date="2015" name="Fish Shellfish Immunol.">
        <title>Early steps in the European eel (Anguilla anguilla)-Vibrio vulnificus interaction in the gills: Role of the RtxA13 toxin.</title>
        <authorList>
            <person name="Callol A."/>
            <person name="Pajuelo D."/>
            <person name="Ebbesson L."/>
            <person name="Teles M."/>
            <person name="MacKenzie S."/>
            <person name="Amaro C."/>
        </authorList>
    </citation>
    <scope>NUCLEOTIDE SEQUENCE</scope>
</reference>
<dbReference type="EMBL" id="GBXM01095944">
    <property type="protein sequence ID" value="JAH12633.1"/>
    <property type="molecule type" value="Transcribed_RNA"/>
</dbReference>
<organism evidence="1">
    <name type="scientific">Anguilla anguilla</name>
    <name type="common">European freshwater eel</name>
    <name type="synonym">Muraena anguilla</name>
    <dbReference type="NCBI Taxonomy" id="7936"/>
    <lineage>
        <taxon>Eukaryota</taxon>
        <taxon>Metazoa</taxon>
        <taxon>Chordata</taxon>
        <taxon>Craniata</taxon>
        <taxon>Vertebrata</taxon>
        <taxon>Euteleostomi</taxon>
        <taxon>Actinopterygii</taxon>
        <taxon>Neopterygii</taxon>
        <taxon>Teleostei</taxon>
        <taxon>Anguilliformes</taxon>
        <taxon>Anguillidae</taxon>
        <taxon>Anguilla</taxon>
    </lineage>
</organism>
<accession>A0A0E9Q928</accession>
<dbReference type="AlphaFoldDB" id="A0A0E9Q928"/>
<evidence type="ECO:0000313" key="1">
    <source>
        <dbReference type="EMBL" id="JAH12633.1"/>
    </source>
</evidence>
<proteinExistence type="predicted"/>
<protein>
    <submittedName>
        <fullName evidence="1">Uncharacterized protein</fullName>
    </submittedName>
</protein>
<reference evidence="1" key="1">
    <citation type="submission" date="2014-11" db="EMBL/GenBank/DDBJ databases">
        <authorList>
            <person name="Amaro Gonzalez C."/>
        </authorList>
    </citation>
    <scope>NUCLEOTIDE SEQUENCE</scope>
</reference>